<dbReference type="Proteomes" id="UP001187531">
    <property type="component" value="Unassembled WGS sequence"/>
</dbReference>
<feature type="domain" description="C-type lectin" evidence="1">
    <location>
        <begin position="1047"/>
        <end position="1147"/>
    </location>
</feature>
<feature type="domain" description="C-type lectin" evidence="1">
    <location>
        <begin position="2724"/>
        <end position="2824"/>
    </location>
</feature>
<feature type="domain" description="C-type lectin" evidence="1">
    <location>
        <begin position="3627"/>
        <end position="3727"/>
    </location>
</feature>
<feature type="domain" description="C-type lectin" evidence="1">
    <location>
        <begin position="1821"/>
        <end position="1921"/>
    </location>
</feature>
<proteinExistence type="predicted"/>
<dbReference type="SMART" id="SM00497">
    <property type="entry name" value="IENR1"/>
    <property type="match status" value="27"/>
</dbReference>
<feature type="domain" description="C-type lectin" evidence="1">
    <location>
        <begin position="660"/>
        <end position="760"/>
    </location>
</feature>
<comment type="caution">
    <text evidence="2">The sequence shown here is derived from an EMBL/GenBank/DDBJ whole genome shotgun (WGS) entry which is preliminary data.</text>
</comment>
<evidence type="ECO:0000313" key="3">
    <source>
        <dbReference type="Proteomes" id="UP001187531"/>
    </source>
</evidence>
<feature type="domain" description="C-type lectin" evidence="1">
    <location>
        <begin position="3111"/>
        <end position="3211"/>
    </location>
</feature>
<sequence length="4356" mass="505004">MEKCLNTKVQKSHKCIANQREKCKCITFFQQPLERNEALKICQKMNGTLADSSFNKELEELFLDYWRGASGNSFNKNTEIMFQDNKSAVIDWSNGKKPVVSIKTTSNEKQSFICKSDLEDEYSKVDWKEMEKCLNTKVQKSHKCIANQREKCKCITFFQQPLERNEAVKICQKMNGTLADSSLNKELEELFLDYWRGASGNSFNKNTEIMFQDNKSAVIDWSNGKKPVVSIKTTSNEKQSFICKSDLEDEYSKVDWKEMEKCLNTKVQKSHKCIANQREKCKCITFFQQPLERNEAVKICQKMNGTLADSSLNKELEELFLDYWRGASGNSFNKNTEIMFQDNKSAVIDWSNGKKPVVSIKTTSNEKQSFICKSDLEDEYSKVDWKEMEKCLNTKVQKSHKCIANQREKCKCITFFQQPLERNEAVKICQKMNGTLADSSFNKELEELFLDYWRGASENSFNKNTEIMFQDNKSAVIDWSNGKKPVVSIKTTSKEKESFICESNIEDDYSHIDWDEMKKCLNKKIQKSHQCIANPREKCKCLTFFEQPLEGEEALQICQQMKGTLADSSFNKELEELFLDYWRGASGNSFNKNTEIMFQDNKSAVIDWSNGKKPVVSIKTTSNEKQSFICKSDLEDEYSKVDWKEMEKCLNTKVQKSHKCIANQREKCKCITFFQQPLERNEAVKICQKMNGTLADSSLNKELEELFLDYWRGASGNSFNKNTEIMFQDNKSAVIDWSNGKKPVVSIKTTSNEKQSFICKSDLEDEYSKVDWKEMEKCLNTKVQKSHKCIANQREKCKCITFFQQPLERNEAVKICQKMNGTLADSSFNKELEELFLDYWRGASGNSFNKNTEIMFQDNKSAVIDWSNGKKPVVSIKTTSNEKQSFICKSDLEDEYSKVDWKEMEKCLNTKVQKSHKCIANQREKCKCITFFQQPLERNEAVKICQKMNGTLADSSFNKELEELFLDYWRGASGNSFNKNTEIMFQDNKSAVIDWSNGKKPVVSIKTTSNEKQSFICKSDLEDEYSKVDWKEMEKCLNTKVQKSHKCIANQREKCKCITFFQQPLERNEAVKICQKMNGTLADSSFNKELEELFLDYWRGASGNSFNKNTEIMFQDNKSAVIDWSNGKKPVVSIKTTSNEKQSFICKSDLEDEYSKVDWKEMEKCLNTKVQKSHKCIANQREKCKCITFFQQPLERNEAVKICQKMNGTLADSSFNKELEELFLDYWRGASGNSFNKNTEIMFQDNKSAVIDWSNGKKPVVSIKTTSNEKQSFICKSDLEDEYSKVDWKEMEKCLNTKVQKSHKCIANQREKCKCITFFQQPLERNEAVKICQKMNGTLADSSFNKELEELFLDYWRGASGNSFNKNTEIMFQDNKSAVIDWSNGKKPVVSIKTTSNEKQSFICKSDLEDEYSKVDWKEMEKCLNTKVQKSHKCIANQREKCKCITFFQQPLERNEAVKICQKMNGTLADSSFNKELEELFLDYWRGASGNSFNKNTEIMFQDNKSAVIDWSNGKKPVVSIKTTSNEKQSFICKSDLEDEYSKVDWKEMEKCLNTKVQKSHKCIANQREKCKCITFFQQPLERNEAVKICQKMNGTLADSSFNKELEELFLDYWRGASGNSFNKNTEIMFQDNKSAVIDWSNGKKPVVSIKTTSNEKQSFICKSDLEDEYSKVDWKEMEKCLNTKVQKSHKCIANQREKCKCITFFQQPLERNEAVKICQKMNGTLADSSLNKGLEELFLDYWRGASGNSFNKNTEIMFQDNKSAVIDWSNGKKPVVSIKTTSNEKQSFICKSDLEDEYSKVDWKEMETCLNTKLQKSHKCIANQREKCKCITFFQQPLERNEAVKICQKMNGTLADSSFNKELEELFLDYWRGASGNSFNKNTEIMFQDNKSAVIDWSNGKKPVVSIKTTSNEKQSFICKSDLEDEYSKVDWKEMKKCLNTKVQKSHKCIANQREKCKCITFFQQPLERNEAVKICQKMNGTLADSSFNKELEELFLDYWRGASGNSFNKNTEIMFQDNKSAVIDWSNGKKPVVSIKTTSNEKQSFICKSDLEDEYSKVDWKEMEKCLNTKVQKSHKCIANQREKCKCITFFQQPLERNEAVKICQKMNGTLADSSFNKELEELFLDYWRGASGNSFNKNTEIMFQDNKSAVIDWSNGKKPVVSIKTTSNEKQSFICKSDLEDEYSKVDWKEMEKCLNTKVQKSHKCIANQREKCKCITFFQQPLERNEAVKICQKMNGTLADSSFNKELEELFLDYWRGASGNSFNKNTEIMFQDNKSAVIDWSNSKKPVVSIKTISNEKQSFICKSDLEDEYSKVDWKEMEKCLNTKVQKSHKCIANQREKCKCITFLQQPLERNEAVKICQKMNGTLADSSFNKELEELFLDYWRGASGNSFNKNTEIMFQDNKSAVIDWSNGKKPVVSIKTTSNEKQSFICKSDLEDEYSKVDWKEMEKCLSTKVQKSHKCIANQREKCKCITFFQQPLERNEAVKICQKMNGTLADSSFNKELEELFLDYWRGASGNSFNKNTEIMFQDNKSAVIDWSNGKKPVVSIKTTSNEKQSFICKSDLEDEYSKVDWKEMEKCLNTKVQKSHKCIANQREKCKCITFFQQPLERNEAVKICQKMNGTLADSSFNKELEELFLDYWRGASGNSFNKNTEIMFQDNKSAVIDWSNGKKPVVSIKTTSNEKQSFICKSDLEDEYSKVDWKEMEKCLNTKVQKSHKCIANQREKCKCITFFQQPLERNEAVKICQKMNGTLADSSFNKELEELFLDYWRGASGNSFNKNTEIMFQDNKSALIDWSNGKKPVVSIKTTSNEKQSFICKSDLEDEYSKVDWKEMEKCLNTKVQKSHKCIANQREKCKCITFFQQPLERNEAVKICQKMNGTLADSSFNKELEELFLDYWRDASGNSFNKNTEIMFQDNKSAVIDWSNGKKPVVSIKTTSNEKQSFICKSDLEDEYSKVDWKEMEKCLNTKVQKSHKCIANQREKCKCITFFQQPLERNEAVKICQKMNGTLADSSFNKELEELFLDYWRGASGKSFNKNTEIMFQDNKSAVIDWSNGKKPVVSIKTTSNEKQSFICKSDLEDEYSKVDWKEMEKCLNTKIQKSHQCIANPREKCKCLTFFQKPLERNEAVKICQKMNGTLADSSFNKELEELFLDYWRGASENSFNKNTEIMFQDNKSAVIDWSNGKKPVVSIKTTSNEKQSFICKSDLEDEYSKVDWKEMEKCLNTKVQKSHKCIANQREKCKCITFFQQPLERNEAVKICQKMNGTLADSSFNKELEELFLDYWRGASGNSFNKNTEIMFQDNKSAVIDWSNGKKPVVSIKTTSNEKQSFICKSDLEDEYSKVDWKEMEKCLNTKVQKSHKCIANQREKCKCITFFQQPLERNEAVKICQKMNGTLADSSFNKELEELFLDYWRGASGNSFNKNTEIMFQDNKSAVIDWSNGKKPVVSIKTTSNEKQSFICKSDLEDEYSKVDWKEMEKCLNTKVQKSHKCIANQREKCKCITFFQQPLERNEAVKICQKMNGTLADSSFNKELEELFLDYWRGASGNSFNKNTEIMFQDNKSAVIDWFNGKKPVVSIKTTSNEKQSFICKSDLEDEYSKVDWKEMEKCLNTKVQKSHKCIANQREKCKCITFFQQPLERNEAVKICQKMNGTLADSSFNKELEELFLDYWRGASGNSFNKNTEIMFQDNKSAVIDWSNGKKPVVSIKTTSNEKQSFICKSDLEDEYSKVDWKEMEKCLNTKVQKSHKCIANQREKCKCITFFQQPLERNEAVKICQKMNGTLADSSFNKELEELFLDYWRGASGKSFNKNTEIMFQDNKSAVIDWSNGKKPVVSIKTTSNEKQSFICKSDLEDEYSKVDWKEMEKCLNTKVQKSHKCIANQREKCKCITFFQQPLERNEAVKICKKMNGTLADSSFNKELEELFLDYWRGASGNSFNKNTEIMFQDNKSAVIDWSNGKKPVVSIKTTSNEKQSFICKSDLEDEYSKVDWKEMKKCLNAKVQKSHKCIANQREKCKCITFFQQPLERKEAVKICKKMNGTLADSSFNKELEELFLDYWRGASRNSFEKNTQIMFQDNKSAIIDWSNGTKPLVNIRTASKEKESFICESEINDDLEHLDLGNIRKCKISRIQKLYNCGDISFGICQCITVFLKPLDSASASRFCSLAGGTLVKSISNEIELFLNHLILRNHDIIKQNPQFILGNDSYADIKLHKEIGARAVIKNSKETKKISGKPMPFLCKTLHDKKKKKIDKNILKIVRIAIDSMSDETKLYRLKMLMNALDNEENLEEYYYLPQYFRVKREFGQKGFKGFQQVAKGYLTIKSRYLDVVFDQISIERPKYKYDYAAQTT</sequence>
<feature type="domain" description="C-type lectin" evidence="1">
    <location>
        <begin position="2595"/>
        <end position="2695"/>
    </location>
</feature>
<dbReference type="InterPro" id="IPR003647">
    <property type="entry name" value="Intron_nuc_1_rpt"/>
</dbReference>
<feature type="domain" description="C-type lectin" evidence="1">
    <location>
        <begin position="2079"/>
        <end position="2179"/>
    </location>
</feature>
<feature type="domain" description="C-type lectin" evidence="1">
    <location>
        <begin position="1434"/>
        <end position="1534"/>
    </location>
</feature>
<feature type="domain" description="C-type lectin" evidence="1">
    <location>
        <begin position="3885"/>
        <end position="3985"/>
    </location>
</feature>
<feature type="domain" description="C-type lectin" evidence="1">
    <location>
        <begin position="2853"/>
        <end position="2953"/>
    </location>
</feature>
<name>A0AA88LME4_ARTSF</name>
<evidence type="ECO:0000313" key="2">
    <source>
        <dbReference type="EMBL" id="KAK2727785.1"/>
    </source>
</evidence>
<reference evidence="2" key="1">
    <citation type="submission" date="2023-07" db="EMBL/GenBank/DDBJ databases">
        <title>Chromosome-level genome assembly of Artemia franciscana.</title>
        <authorList>
            <person name="Jo E."/>
        </authorList>
    </citation>
    <scope>NUCLEOTIDE SEQUENCE</scope>
    <source>
        <tissue evidence="2">Whole body</tissue>
    </source>
</reference>
<dbReference type="InterPro" id="IPR001304">
    <property type="entry name" value="C-type_lectin-like"/>
</dbReference>
<feature type="domain" description="C-type lectin" evidence="1">
    <location>
        <begin position="144"/>
        <end position="244"/>
    </location>
</feature>
<feature type="domain" description="C-type lectin" evidence="1">
    <location>
        <begin position="3240"/>
        <end position="3340"/>
    </location>
</feature>
<feature type="domain" description="C-type lectin" evidence="1">
    <location>
        <begin position="1176"/>
        <end position="1276"/>
    </location>
</feature>
<feature type="domain" description="C-type lectin" evidence="1">
    <location>
        <begin position="1692"/>
        <end position="1792"/>
    </location>
</feature>
<gene>
    <name evidence="2" type="ORF">QYM36_008319</name>
</gene>
<dbReference type="EMBL" id="JAVRJZ010000001">
    <property type="protein sequence ID" value="KAK2727785.1"/>
    <property type="molecule type" value="Genomic_DNA"/>
</dbReference>
<protein>
    <recommendedName>
        <fullName evidence="1">C-type lectin domain-containing protein</fullName>
    </recommendedName>
</protein>
<feature type="domain" description="C-type lectin" evidence="1">
    <location>
        <begin position="2208"/>
        <end position="2308"/>
    </location>
</feature>
<feature type="domain" description="C-type lectin" evidence="1">
    <location>
        <begin position="3369"/>
        <end position="3469"/>
    </location>
</feature>
<dbReference type="SMART" id="SM00034">
    <property type="entry name" value="CLECT"/>
    <property type="match status" value="29"/>
</dbReference>
<feature type="domain" description="C-type lectin" evidence="1">
    <location>
        <begin position="789"/>
        <end position="889"/>
    </location>
</feature>
<evidence type="ECO:0000259" key="1">
    <source>
        <dbReference type="SMART" id="SM00034"/>
    </source>
</evidence>
<feature type="domain" description="C-type lectin" evidence="1">
    <location>
        <begin position="2982"/>
        <end position="3082"/>
    </location>
</feature>
<feature type="domain" description="C-type lectin" evidence="1">
    <location>
        <begin position="3498"/>
        <end position="3598"/>
    </location>
</feature>
<feature type="domain" description="C-type lectin" evidence="1">
    <location>
        <begin position="1563"/>
        <end position="1663"/>
    </location>
</feature>
<feature type="domain" description="C-type lectin" evidence="1">
    <location>
        <begin position="1950"/>
        <end position="2050"/>
    </location>
</feature>
<feature type="domain" description="C-type lectin" evidence="1">
    <location>
        <begin position="2337"/>
        <end position="2437"/>
    </location>
</feature>
<feature type="domain" description="C-type lectin" evidence="1">
    <location>
        <begin position="2466"/>
        <end position="2566"/>
    </location>
</feature>
<feature type="domain" description="C-type lectin" evidence="1">
    <location>
        <begin position="1305"/>
        <end position="1405"/>
    </location>
</feature>
<feature type="domain" description="C-type lectin" evidence="1">
    <location>
        <begin position="15"/>
        <end position="115"/>
    </location>
</feature>
<feature type="domain" description="C-type lectin" evidence="1">
    <location>
        <begin position="273"/>
        <end position="373"/>
    </location>
</feature>
<feature type="domain" description="C-type lectin" evidence="1">
    <location>
        <begin position="918"/>
        <end position="1018"/>
    </location>
</feature>
<accession>A0AA88LME4</accession>
<feature type="domain" description="C-type lectin" evidence="1">
    <location>
        <begin position="3756"/>
        <end position="3856"/>
    </location>
</feature>
<keyword evidence="3" id="KW-1185">Reference proteome</keyword>
<organism evidence="2 3">
    <name type="scientific">Artemia franciscana</name>
    <name type="common">Brine shrimp</name>
    <name type="synonym">Artemia sanfranciscana</name>
    <dbReference type="NCBI Taxonomy" id="6661"/>
    <lineage>
        <taxon>Eukaryota</taxon>
        <taxon>Metazoa</taxon>
        <taxon>Ecdysozoa</taxon>
        <taxon>Arthropoda</taxon>
        <taxon>Crustacea</taxon>
        <taxon>Branchiopoda</taxon>
        <taxon>Anostraca</taxon>
        <taxon>Artemiidae</taxon>
        <taxon>Artemia</taxon>
    </lineage>
</organism>